<dbReference type="SUPFAM" id="SSF103025">
    <property type="entry name" value="Folate-binding domain"/>
    <property type="match status" value="1"/>
</dbReference>
<dbReference type="PANTHER" id="PTHR43757">
    <property type="entry name" value="AMINOMETHYLTRANSFERASE"/>
    <property type="match status" value="1"/>
</dbReference>
<comment type="caution">
    <text evidence="13">The sequence shown here is derived from an EMBL/GenBank/DDBJ whole genome shotgun (WGS) entry which is preliminary data.</text>
</comment>
<dbReference type="GO" id="GO:0004047">
    <property type="term" value="F:aminomethyltransferase activity"/>
    <property type="evidence" value="ECO:0007669"/>
    <property type="project" value="UniProtKB-EC"/>
</dbReference>
<keyword evidence="5 10" id="KW-0808">Transferase</keyword>
<evidence type="ECO:0000259" key="11">
    <source>
        <dbReference type="Pfam" id="PF01571"/>
    </source>
</evidence>
<keyword evidence="4 10" id="KW-0032">Aminotransferase</keyword>
<dbReference type="PANTHER" id="PTHR43757:SF2">
    <property type="entry name" value="AMINOMETHYLTRANSFERASE, MITOCHONDRIAL"/>
    <property type="match status" value="1"/>
</dbReference>
<evidence type="ECO:0000256" key="3">
    <source>
        <dbReference type="ARBA" id="ARBA00011690"/>
    </source>
</evidence>
<evidence type="ECO:0000256" key="4">
    <source>
        <dbReference type="ARBA" id="ARBA00022576"/>
    </source>
</evidence>
<comment type="subunit">
    <text evidence="3 10">The glycine cleavage system is composed of four proteins: P, T, L and H.</text>
</comment>
<dbReference type="PIRSF" id="PIRSF006487">
    <property type="entry name" value="GcvT"/>
    <property type="match status" value="1"/>
</dbReference>
<evidence type="ECO:0000256" key="9">
    <source>
        <dbReference type="PIRSR" id="PIRSR006487-1"/>
    </source>
</evidence>
<dbReference type="GO" id="GO:0008483">
    <property type="term" value="F:transaminase activity"/>
    <property type="evidence" value="ECO:0007669"/>
    <property type="project" value="UniProtKB-KW"/>
</dbReference>
<dbReference type="Pfam" id="PF01571">
    <property type="entry name" value="GCV_T"/>
    <property type="match status" value="1"/>
</dbReference>
<accession>A0ABD3KRQ9</accession>
<dbReference type="FunFam" id="3.30.70.1400:FF:000001">
    <property type="entry name" value="Aminomethyltransferase"/>
    <property type="match status" value="1"/>
</dbReference>
<comment type="similarity">
    <text evidence="2 10">Belongs to the GcvT family.</text>
</comment>
<keyword evidence="14" id="KW-1185">Reference proteome</keyword>
<comment type="function">
    <text evidence="10">The glycine cleavage system catalyzes the degradation of glycine.</text>
</comment>
<comment type="subcellular location">
    <subcellularLocation>
        <location evidence="1 10">Mitochondrion</location>
    </subcellularLocation>
</comment>
<evidence type="ECO:0000256" key="10">
    <source>
        <dbReference type="RuleBase" id="RU003981"/>
    </source>
</evidence>
<keyword evidence="6 10" id="KW-0809">Transit peptide</keyword>
<evidence type="ECO:0000256" key="2">
    <source>
        <dbReference type="ARBA" id="ARBA00008609"/>
    </source>
</evidence>
<dbReference type="Gene3D" id="4.10.1250.10">
    <property type="entry name" value="Aminomethyltransferase fragment"/>
    <property type="match status" value="1"/>
</dbReference>
<dbReference type="GO" id="GO:0005739">
    <property type="term" value="C:mitochondrion"/>
    <property type="evidence" value="ECO:0007669"/>
    <property type="project" value="UniProtKB-SubCell"/>
</dbReference>
<feature type="domain" description="GCVT N-terminal" evidence="11">
    <location>
        <begin position="42"/>
        <end position="279"/>
    </location>
</feature>
<evidence type="ECO:0000259" key="12">
    <source>
        <dbReference type="Pfam" id="PF08669"/>
    </source>
</evidence>
<name>A0ABD3KRQ9_EUCGL</name>
<sequence length="388" mass="42490">MRGGGLWQLGQSIRRRLAQADKKAVARRYFASEADLRKTVLYDFHDSIMESTVNCRENGSLFDVSHMCGLSLKGKDCIPFLEKLVIADVTALAPGTGTLSVFTNEKGGAIDDSVITKVKDDHIYLVVNAGCRDKDLAHIEEHMKAFKAKGGDVLWHIHDERSLLALQGPLATPVLQHLTKEDLSKIYFSDFRIIDINSSSCFLTRTGYTGEDGFEISVPSEHAVDLAKAILEKSEGKVRLTGLGARDSLRLEAGLRLYGNDMEQHITPVEAGLTWAIGKRRRAEGGFLGAETILEQLEEGPKIRRIGFISAGPPARSHSEIQNDKGANIGEVTSGGFSPCLKKNIAMGYVKSGSHKAGTKVKIRVRGKAYDGVVTKMPFVPTKYYKPS</sequence>
<organism evidence="13 14">
    <name type="scientific">Eucalyptus globulus</name>
    <name type="common">Tasmanian blue gum</name>
    <dbReference type="NCBI Taxonomy" id="34317"/>
    <lineage>
        <taxon>Eukaryota</taxon>
        <taxon>Viridiplantae</taxon>
        <taxon>Streptophyta</taxon>
        <taxon>Embryophyta</taxon>
        <taxon>Tracheophyta</taxon>
        <taxon>Spermatophyta</taxon>
        <taxon>Magnoliopsida</taxon>
        <taxon>eudicotyledons</taxon>
        <taxon>Gunneridae</taxon>
        <taxon>Pentapetalae</taxon>
        <taxon>rosids</taxon>
        <taxon>malvids</taxon>
        <taxon>Myrtales</taxon>
        <taxon>Myrtaceae</taxon>
        <taxon>Myrtoideae</taxon>
        <taxon>Eucalypteae</taxon>
        <taxon>Eucalyptus</taxon>
    </lineage>
</organism>
<dbReference type="NCBIfam" id="TIGR00528">
    <property type="entry name" value="gcvT"/>
    <property type="match status" value="1"/>
</dbReference>
<comment type="catalytic activity">
    <reaction evidence="8 10">
        <text>N(6)-[(R)-S(8)-aminomethyldihydrolipoyl]-L-lysyl-[protein] + (6S)-5,6,7,8-tetrahydrofolate = N(6)-[(R)-dihydrolipoyl]-L-lysyl-[protein] + (6R)-5,10-methylene-5,6,7,8-tetrahydrofolate + NH4(+)</text>
        <dbReference type="Rhea" id="RHEA:16945"/>
        <dbReference type="Rhea" id="RHEA-COMP:10475"/>
        <dbReference type="Rhea" id="RHEA-COMP:10492"/>
        <dbReference type="ChEBI" id="CHEBI:15636"/>
        <dbReference type="ChEBI" id="CHEBI:28938"/>
        <dbReference type="ChEBI" id="CHEBI:57453"/>
        <dbReference type="ChEBI" id="CHEBI:83100"/>
        <dbReference type="ChEBI" id="CHEBI:83143"/>
        <dbReference type="EC" id="2.1.2.10"/>
    </reaction>
</comment>
<dbReference type="Proteomes" id="UP001634007">
    <property type="component" value="Unassembled WGS sequence"/>
</dbReference>
<dbReference type="InterPro" id="IPR027266">
    <property type="entry name" value="TrmE/GcvT-like"/>
</dbReference>
<dbReference type="InterPro" id="IPR028896">
    <property type="entry name" value="GcvT/YgfZ/DmdA"/>
</dbReference>
<dbReference type="EMBL" id="JBJKBG010000005">
    <property type="protein sequence ID" value="KAL3740888.1"/>
    <property type="molecule type" value="Genomic_DNA"/>
</dbReference>
<feature type="domain" description="Aminomethyltransferase C-terminal" evidence="12">
    <location>
        <begin position="306"/>
        <end position="380"/>
    </location>
</feature>
<evidence type="ECO:0000256" key="7">
    <source>
        <dbReference type="ARBA" id="ARBA00023128"/>
    </source>
</evidence>
<evidence type="ECO:0000256" key="1">
    <source>
        <dbReference type="ARBA" id="ARBA00004173"/>
    </source>
</evidence>
<dbReference type="InterPro" id="IPR013977">
    <property type="entry name" value="GcvT_C"/>
</dbReference>
<dbReference type="FunFam" id="2.40.30.110:FF:000002">
    <property type="entry name" value="Aminomethyltransferase"/>
    <property type="match status" value="1"/>
</dbReference>
<dbReference type="InterPro" id="IPR006223">
    <property type="entry name" value="GcvT"/>
</dbReference>
<reference evidence="13 14" key="1">
    <citation type="submission" date="2024-11" db="EMBL/GenBank/DDBJ databases">
        <title>Chromosome-level genome assembly of Eucalyptus globulus Labill. provides insights into its genome evolution.</title>
        <authorList>
            <person name="Li X."/>
        </authorList>
    </citation>
    <scope>NUCLEOTIDE SEQUENCE [LARGE SCALE GENOMIC DNA]</scope>
    <source>
        <strain evidence="13">CL2024</strain>
        <tissue evidence="13">Fresh tender leaves</tissue>
    </source>
</reference>
<evidence type="ECO:0000256" key="5">
    <source>
        <dbReference type="ARBA" id="ARBA00022679"/>
    </source>
</evidence>
<feature type="binding site" evidence="9">
    <location>
        <position position="215"/>
    </location>
    <ligand>
        <name>substrate</name>
    </ligand>
</feature>
<dbReference type="FunFam" id="4.10.1250.10:FF:000002">
    <property type="entry name" value="Aminomethyltransferase"/>
    <property type="match status" value="1"/>
</dbReference>
<dbReference type="Gene3D" id="2.40.30.110">
    <property type="entry name" value="Aminomethyltransferase beta-barrel domains"/>
    <property type="match status" value="1"/>
</dbReference>
<dbReference type="Gene3D" id="3.30.1360.120">
    <property type="entry name" value="Probable tRNA modification gtpase trme, domain 1"/>
    <property type="match status" value="1"/>
</dbReference>
<keyword evidence="7 10" id="KW-0496">Mitochondrion</keyword>
<dbReference type="Gene3D" id="3.30.70.1400">
    <property type="entry name" value="Aminomethyltransferase beta-barrel domains"/>
    <property type="match status" value="1"/>
</dbReference>
<dbReference type="SUPFAM" id="SSF101790">
    <property type="entry name" value="Aminomethyltransferase beta-barrel domain"/>
    <property type="match status" value="1"/>
</dbReference>
<evidence type="ECO:0000256" key="6">
    <source>
        <dbReference type="ARBA" id="ARBA00022946"/>
    </source>
</evidence>
<dbReference type="NCBIfam" id="NF001567">
    <property type="entry name" value="PRK00389.1"/>
    <property type="match status" value="1"/>
</dbReference>
<dbReference type="EC" id="2.1.2.10" evidence="10"/>
<dbReference type="AlphaFoldDB" id="A0ABD3KRQ9"/>
<evidence type="ECO:0000313" key="14">
    <source>
        <dbReference type="Proteomes" id="UP001634007"/>
    </source>
</evidence>
<dbReference type="InterPro" id="IPR029043">
    <property type="entry name" value="GcvT/YgfZ_C"/>
</dbReference>
<evidence type="ECO:0000313" key="13">
    <source>
        <dbReference type="EMBL" id="KAL3740888.1"/>
    </source>
</evidence>
<gene>
    <name evidence="13" type="ORF">ACJRO7_022076</name>
</gene>
<proteinExistence type="inferred from homology"/>
<dbReference type="Pfam" id="PF08669">
    <property type="entry name" value="GCV_T_C"/>
    <property type="match status" value="1"/>
</dbReference>
<dbReference type="InterPro" id="IPR006222">
    <property type="entry name" value="GCVT_N"/>
</dbReference>
<protein>
    <recommendedName>
        <fullName evidence="10">Aminomethyltransferase</fullName>
        <ecNumber evidence="10">2.1.2.10</ecNumber>
    </recommendedName>
    <alternativeName>
        <fullName evidence="10">Glycine cleavage system T protein</fullName>
    </alternativeName>
</protein>
<evidence type="ECO:0000256" key="8">
    <source>
        <dbReference type="ARBA" id="ARBA00047665"/>
    </source>
</evidence>